<sequence length="245" mass="28070">MNEINSENKEKEASPTLEDDLHLTTRASKRLTFIDILLRYSIQVDSSLTDDDIREEVDTFMFEGHDTTAMGIAWSLYMIALHSDVQAKIQEELDCVLQEMFTCSLLQESQRLFPSVPVIARSVAQNIKIGEHIVPEESDVDVFIYALHRDPSVFPDPEVFDPDRFLPENVVHRHPYAYVPFSAGPRNCIGQKYASMEVKIIVATLLRRFFLKAIDRRDQLMLTCELVLRPVNGLRVAFTPRSRGI</sequence>
<gene>
    <name evidence="1" type="ORF">HPB49_024037</name>
</gene>
<comment type="caution">
    <text evidence="1">The sequence shown here is derived from an EMBL/GenBank/DDBJ whole genome shotgun (WGS) entry which is preliminary data.</text>
</comment>
<evidence type="ECO:0000313" key="1">
    <source>
        <dbReference type="EMBL" id="KAH7981440.1"/>
    </source>
</evidence>
<name>A0ACB8E4J5_DERSI</name>
<organism evidence="1 2">
    <name type="scientific">Dermacentor silvarum</name>
    <name type="common">Tick</name>
    <dbReference type="NCBI Taxonomy" id="543639"/>
    <lineage>
        <taxon>Eukaryota</taxon>
        <taxon>Metazoa</taxon>
        <taxon>Ecdysozoa</taxon>
        <taxon>Arthropoda</taxon>
        <taxon>Chelicerata</taxon>
        <taxon>Arachnida</taxon>
        <taxon>Acari</taxon>
        <taxon>Parasitiformes</taxon>
        <taxon>Ixodida</taxon>
        <taxon>Ixodoidea</taxon>
        <taxon>Ixodidae</taxon>
        <taxon>Rhipicephalinae</taxon>
        <taxon>Dermacentor</taxon>
    </lineage>
</organism>
<accession>A0ACB8E4J5</accession>
<dbReference type="EMBL" id="CM023470">
    <property type="protein sequence ID" value="KAH7981440.1"/>
    <property type="molecule type" value="Genomic_DNA"/>
</dbReference>
<keyword evidence="2" id="KW-1185">Reference proteome</keyword>
<proteinExistence type="predicted"/>
<reference evidence="1" key="1">
    <citation type="submission" date="2020-05" db="EMBL/GenBank/DDBJ databases">
        <title>Large-scale comparative analyses of tick genomes elucidate their genetic diversity and vector capacities.</title>
        <authorList>
            <person name="Jia N."/>
            <person name="Wang J."/>
            <person name="Shi W."/>
            <person name="Du L."/>
            <person name="Sun Y."/>
            <person name="Zhan W."/>
            <person name="Jiang J."/>
            <person name="Wang Q."/>
            <person name="Zhang B."/>
            <person name="Ji P."/>
            <person name="Sakyi L.B."/>
            <person name="Cui X."/>
            <person name="Yuan T."/>
            <person name="Jiang B."/>
            <person name="Yang W."/>
            <person name="Lam T.T.-Y."/>
            <person name="Chang Q."/>
            <person name="Ding S."/>
            <person name="Wang X."/>
            <person name="Zhu J."/>
            <person name="Ruan X."/>
            <person name="Zhao L."/>
            <person name="Wei J."/>
            <person name="Que T."/>
            <person name="Du C."/>
            <person name="Cheng J."/>
            <person name="Dai P."/>
            <person name="Han X."/>
            <person name="Huang E."/>
            <person name="Gao Y."/>
            <person name="Liu J."/>
            <person name="Shao H."/>
            <person name="Ye R."/>
            <person name="Li L."/>
            <person name="Wei W."/>
            <person name="Wang X."/>
            <person name="Wang C."/>
            <person name="Yang T."/>
            <person name="Huo Q."/>
            <person name="Li W."/>
            <person name="Guo W."/>
            <person name="Chen H."/>
            <person name="Zhou L."/>
            <person name="Ni X."/>
            <person name="Tian J."/>
            <person name="Zhou Y."/>
            <person name="Sheng Y."/>
            <person name="Liu T."/>
            <person name="Pan Y."/>
            <person name="Xia L."/>
            <person name="Li J."/>
            <person name="Zhao F."/>
            <person name="Cao W."/>
        </authorList>
    </citation>
    <scope>NUCLEOTIDE SEQUENCE</scope>
    <source>
        <strain evidence="1">Dsil-2018</strain>
    </source>
</reference>
<evidence type="ECO:0000313" key="2">
    <source>
        <dbReference type="Proteomes" id="UP000821865"/>
    </source>
</evidence>
<dbReference type="Proteomes" id="UP000821865">
    <property type="component" value="Chromosome 1"/>
</dbReference>
<protein>
    <submittedName>
        <fullName evidence="1">Uncharacterized protein</fullName>
    </submittedName>
</protein>